<keyword evidence="1 3" id="KW-0853">WD repeat</keyword>
<evidence type="ECO:0000256" key="3">
    <source>
        <dbReference type="PROSITE-ProRule" id="PRU00221"/>
    </source>
</evidence>
<feature type="repeat" description="WD" evidence="3">
    <location>
        <begin position="74"/>
        <end position="115"/>
    </location>
</feature>
<feature type="repeat" description="WD" evidence="3">
    <location>
        <begin position="117"/>
        <end position="158"/>
    </location>
</feature>
<comment type="caution">
    <text evidence="5">The sequence shown here is derived from an EMBL/GenBank/DDBJ whole genome shotgun (WGS) entry which is preliminary data.</text>
</comment>
<keyword evidence="6" id="KW-1185">Reference proteome</keyword>
<evidence type="ECO:0000256" key="1">
    <source>
        <dbReference type="ARBA" id="ARBA00022574"/>
    </source>
</evidence>
<dbReference type="Gene3D" id="2.130.10.10">
    <property type="entry name" value="YVTN repeat-like/Quinoprotein amine dehydrogenase"/>
    <property type="match status" value="1"/>
</dbReference>
<dbReference type="PANTHER" id="PTHR10971">
    <property type="entry name" value="MRNA EXPORT FACTOR AND BUB3"/>
    <property type="match status" value="1"/>
</dbReference>
<dbReference type="SUPFAM" id="SSF50978">
    <property type="entry name" value="WD40 repeat-like"/>
    <property type="match status" value="1"/>
</dbReference>
<evidence type="ECO:0000256" key="2">
    <source>
        <dbReference type="ARBA" id="ARBA00022737"/>
    </source>
</evidence>
<reference evidence="6" key="1">
    <citation type="journal article" date="2023" name="Commun. Biol.">
        <title>Genome analysis of Parmales, the sister group of diatoms, reveals the evolutionary specialization of diatoms from phago-mixotrophs to photoautotrophs.</title>
        <authorList>
            <person name="Ban H."/>
            <person name="Sato S."/>
            <person name="Yoshikawa S."/>
            <person name="Yamada K."/>
            <person name="Nakamura Y."/>
            <person name="Ichinomiya M."/>
            <person name="Sato N."/>
            <person name="Blanc-Mathieu R."/>
            <person name="Endo H."/>
            <person name="Kuwata A."/>
            <person name="Ogata H."/>
        </authorList>
    </citation>
    <scope>NUCLEOTIDE SEQUENCE [LARGE SCALE GENOMIC DNA]</scope>
    <source>
        <strain evidence="6">NIES 3701</strain>
    </source>
</reference>
<protein>
    <submittedName>
        <fullName evidence="5">Uncharacterized protein</fullName>
    </submittedName>
</protein>
<feature type="region of interest" description="Disordered" evidence="4">
    <location>
        <begin position="337"/>
        <end position="361"/>
    </location>
</feature>
<dbReference type="InterPro" id="IPR036322">
    <property type="entry name" value="WD40_repeat_dom_sf"/>
</dbReference>
<dbReference type="InterPro" id="IPR019775">
    <property type="entry name" value="WD40_repeat_CS"/>
</dbReference>
<name>A0A9W7AK92_9STRA</name>
<evidence type="ECO:0000313" key="5">
    <source>
        <dbReference type="EMBL" id="GMH69295.1"/>
    </source>
</evidence>
<dbReference type="PRINTS" id="PR00320">
    <property type="entry name" value="GPROTEINBRPT"/>
</dbReference>
<dbReference type="InterPro" id="IPR001680">
    <property type="entry name" value="WD40_rpt"/>
</dbReference>
<keyword evidence="2" id="KW-0677">Repeat</keyword>
<dbReference type="Proteomes" id="UP001165085">
    <property type="component" value="Unassembled WGS sequence"/>
</dbReference>
<dbReference type="AlphaFoldDB" id="A0A9W7AK92"/>
<dbReference type="EMBL" id="BRXY01000131">
    <property type="protein sequence ID" value="GMH69295.1"/>
    <property type="molecule type" value="Genomic_DNA"/>
</dbReference>
<accession>A0A9W7AK92</accession>
<feature type="repeat" description="WD" evidence="3">
    <location>
        <begin position="26"/>
        <end position="51"/>
    </location>
</feature>
<dbReference type="InterPro" id="IPR020472">
    <property type="entry name" value="WD40_PAC1"/>
</dbReference>
<sequence length="361" mass="39664">MSGFGSSMSSANNDHAVPLPPTCDGISSLNWSPTANHLVASSWDNAVRYWDCQVAPPSVSSQPAQWQVLPKSESTAHQKPVLDTCFSPDGRFVFSGGADKTVRMWDLQSGSTDMQQIGVHDAPVRCVGFCQEKQLVVSGGWDKMLKFWDCRSPTPAGTFQLEERVYNMDIRGNVLVVALAGKKIVAYSVSPQIQQQVSMDSPLKYQSRCISVFPDQSGFAVGSIEGRCAIHYFTQKPGLAENFAFRCHRQDNSTKTESQVHAVNGIAFHPFGTFSTVGGDGVVNFWDKDSKQRLKVFPSVNECINCAAFNTQGNIFAYAKSYDWGKGASGYRGPQAQPNGISLHYVPEEEIKQRQKKGGKR</sequence>
<dbReference type="SMART" id="SM00320">
    <property type="entry name" value="WD40"/>
    <property type="match status" value="4"/>
</dbReference>
<dbReference type="PROSITE" id="PS50294">
    <property type="entry name" value="WD_REPEATS_REGION"/>
    <property type="match status" value="3"/>
</dbReference>
<proteinExistence type="predicted"/>
<dbReference type="OrthoDB" id="256303at2759"/>
<evidence type="ECO:0000313" key="6">
    <source>
        <dbReference type="Proteomes" id="UP001165085"/>
    </source>
</evidence>
<organism evidence="5 6">
    <name type="scientific">Triparma strigata</name>
    <dbReference type="NCBI Taxonomy" id="1606541"/>
    <lineage>
        <taxon>Eukaryota</taxon>
        <taxon>Sar</taxon>
        <taxon>Stramenopiles</taxon>
        <taxon>Ochrophyta</taxon>
        <taxon>Bolidophyceae</taxon>
        <taxon>Parmales</taxon>
        <taxon>Triparmaceae</taxon>
        <taxon>Triparma</taxon>
    </lineage>
</organism>
<dbReference type="Pfam" id="PF00400">
    <property type="entry name" value="WD40"/>
    <property type="match status" value="4"/>
</dbReference>
<evidence type="ECO:0000256" key="4">
    <source>
        <dbReference type="SAM" id="MobiDB-lite"/>
    </source>
</evidence>
<dbReference type="InterPro" id="IPR015943">
    <property type="entry name" value="WD40/YVTN_repeat-like_dom_sf"/>
</dbReference>
<dbReference type="PROSITE" id="PS50082">
    <property type="entry name" value="WD_REPEATS_2"/>
    <property type="match status" value="3"/>
</dbReference>
<gene>
    <name evidence="5" type="ORF">TrST_g1121</name>
</gene>
<dbReference type="PROSITE" id="PS00678">
    <property type="entry name" value="WD_REPEATS_1"/>
    <property type="match status" value="1"/>
</dbReference>